<organism evidence="1 2">
    <name type="scientific">Oryza rufipogon</name>
    <name type="common">Brownbeard rice</name>
    <name type="synonym">Asian wild rice</name>
    <dbReference type="NCBI Taxonomy" id="4529"/>
    <lineage>
        <taxon>Eukaryota</taxon>
        <taxon>Viridiplantae</taxon>
        <taxon>Streptophyta</taxon>
        <taxon>Embryophyta</taxon>
        <taxon>Tracheophyta</taxon>
        <taxon>Spermatophyta</taxon>
        <taxon>Magnoliopsida</taxon>
        <taxon>Liliopsida</taxon>
        <taxon>Poales</taxon>
        <taxon>Poaceae</taxon>
        <taxon>BOP clade</taxon>
        <taxon>Oryzoideae</taxon>
        <taxon>Oryzeae</taxon>
        <taxon>Oryzinae</taxon>
        <taxon>Oryza</taxon>
    </lineage>
</organism>
<accession>A0A0E0P9C8</accession>
<reference evidence="2" key="1">
    <citation type="submission" date="2013-06" db="EMBL/GenBank/DDBJ databases">
        <authorList>
            <person name="Zhao Q."/>
        </authorList>
    </citation>
    <scope>NUCLEOTIDE SEQUENCE</scope>
    <source>
        <strain evidence="2">cv. W1943</strain>
    </source>
</reference>
<dbReference type="Gramene" id="ORUFI04G14300.1">
    <property type="protein sequence ID" value="ORUFI04G14300.1"/>
    <property type="gene ID" value="ORUFI04G14300"/>
</dbReference>
<dbReference type="AlphaFoldDB" id="A0A0E0P9C8"/>
<reference evidence="1" key="2">
    <citation type="submission" date="2015-06" db="UniProtKB">
        <authorList>
            <consortium name="EnsemblPlants"/>
        </authorList>
    </citation>
    <scope>IDENTIFICATION</scope>
</reference>
<protein>
    <submittedName>
        <fullName evidence="1">Uncharacterized protein</fullName>
    </submittedName>
</protein>
<dbReference type="HOGENOM" id="CLU_1075138_0_0_1"/>
<keyword evidence="2" id="KW-1185">Reference proteome</keyword>
<name>A0A0E0P9C8_ORYRU</name>
<evidence type="ECO:0000313" key="1">
    <source>
        <dbReference type="EnsemblPlants" id="ORUFI04G14300.1"/>
    </source>
</evidence>
<evidence type="ECO:0000313" key="2">
    <source>
        <dbReference type="Proteomes" id="UP000008022"/>
    </source>
</evidence>
<proteinExistence type="predicted"/>
<dbReference type="EnsemblPlants" id="ORUFI04G14300.1">
    <property type="protein sequence ID" value="ORUFI04G14300.1"/>
    <property type="gene ID" value="ORUFI04G14300"/>
</dbReference>
<sequence length="259" mass="29153">MQAILLEAIAMVLLGECKHGNNSSPIHVREHRHRVPSAFHLRQRVGVHEAEQSLEVVRLHVVDAYDGASTTGGGRAVVDVLRILFQAEELRVEHRRPGREHVPVRRERLAVNLERHVGALPSGEEATEVMGQVRRWHRHRRGRGWLGDVSNILRLRWLDDREVTPDRETVVPEVLRSLKHGLLDEKPCPLIVVVVSEGKPRVTVHAHRLPGLVECWPLSVLETMAEADLTILRTSIRCVRVASRSSPDAASFALEPIIP</sequence>
<dbReference type="Proteomes" id="UP000008022">
    <property type="component" value="Unassembled WGS sequence"/>
</dbReference>